<organism evidence="2 3">
    <name type="scientific">Hamiltonella defensa subsp. Acyrthosiphon pisum (strain 5AT)</name>
    <dbReference type="NCBI Taxonomy" id="572265"/>
    <lineage>
        <taxon>Bacteria</taxon>
        <taxon>Pseudomonadati</taxon>
        <taxon>Pseudomonadota</taxon>
        <taxon>Gammaproteobacteria</taxon>
        <taxon>Enterobacterales</taxon>
        <taxon>Enterobacteriaceae</taxon>
        <taxon>aphid secondary symbionts</taxon>
        <taxon>Candidatus Williamhamiltonella</taxon>
    </lineage>
</organism>
<feature type="transmembrane region" description="Helical" evidence="1">
    <location>
        <begin position="6"/>
        <end position="27"/>
    </location>
</feature>
<sequence length="50" mass="5574">MELAHILRSLGCLFSGFGSLILMSFFIENATTGDLIVNLKYFKNALTQSF</sequence>
<keyword evidence="3" id="KW-1185">Reference proteome</keyword>
<dbReference type="EMBL" id="CP001277">
    <property type="protein sequence ID" value="ACQ68013.1"/>
    <property type="molecule type" value="Genomic_DNA"/>
</dbReference>
<reference evidence="2 3" key="1">
    <citation type="journal article" date="2009" name="Proc. Natl. Acad. Sci. U.S.A.">
        <title>Hamiltonella defensa, genome evolution of protective bacterial endosymbiont from pathogenic ancestors.</title>
        <authorList>
            <person name="Degnan P.H."/>
            <person name="Yu Y."/>
            <person name="Sisneros N."/>
            <person name="Wing R.A."/>
            <person name="Moran N.A."/>
        </authorList>
    </citation>
    <scope>NUCLEOTIDE SEQUENCE [LARGE SCALE GENOMIC DNA]</scope>
    <source>
        <strain evidence="3">5AT</strain>
    </source>
</reference>
<dbReference type="Proteomes" id="UP000002334">
    <property type="component" value="Chromosome"/>
</dbReference>
<evidence type="ECO:0000313" key="2">
    <source>
        <dbReference type="EMBL" id="ACQ68013.1"/>
    </source>
</evidence>
<evidence type="ECO:0000256" key="1">
    <source>
        <dbReference type="SAM" id="Phobius"/>
    </source>
</evidence>
<name>C4K620_HAMD5</name>
<accession>C4K620</accession>
<keyword evidence="1" id="KW-0472">Membrane</keyword>
<dbReference type="AlphaFoldDB" id="C4K620"/>
<proteinExistence type="predicted"/>
<gene>
    <name evidence="2" type="ordered locus">HDEF_1377</name>
</gene>
<dbReference type="HOGENOM" id="CLU_3118487_0_0_6"/>
<evidence type="ECO:0000313" key="3">
    <source>
        <dbReference type="Proteomes" id="UP000002334"/>
    </source>
</evidence>
<protein>
    <submittedName>
        <fullName evidence="2">Uncharacterized protein</fullName>
    </submittedName>
</protein>
<keyword evidence="1" id="KW-1133">Transmembrane helix</keyword>
<dbReference type="KEGG" id="hde:HDEF_1377"/>
<keyword evidence="1" id="KW-0812">Transmembrane</keyword>